<dbReference type="STRING" id="545694.TREPR_1110"/>
<dbReference type="KEGG" id="tpi:TREPR_1110"/>
<keyword evidence="2" id="KW-1185">Reference proteome</keyword>
<dbReference type="EMBL" id="CP001843">
    <property type="protein sequence ID" value="AEF84929.1"/>
    <property type="molecule type" value="Genomic_DNA"/>
</dbReference>
<evidence type="ECO:0000313" key="2">
    <source>
        <dbReference type="Proteomes" id="UP000009223"/>
    </source>
</evidence>
<evidence type="ECO:0000313" key="1">
    <source>
        <dbReference type="EMBL" id="AEF84929.1"/>
    </source>
</evidence>
<proteinExistence type="predicted"/>
<reference evidence="1 2" key="2">
    <citation type="journal article" date="2011" name="ISME J.">
        <title>RNA-seq reveals cooperative metabolic interactions between two termite-gut spirochete species in co-culture.</title>
        <authorList>
            <person name="Rosenthal A.Z."/>
            <person name="Matson E.G."/>
            <person name="Eldar A."/>
            <person name="Leadbetter J.R."/>
        </authorList>
    </citation>
    <scope>NUCLEOTIDE SEQUENCE [LARGE SCALE GENOMIC DNA]</scope>
    <source>
        <strain evidence="2">ATCC BAA-887 / DSM 12427 / ZAS-2</strain>
    </source>
</reference>
<dbReference type="HOGENOM" id="CLU_2439915_0_0_12"/>
<name>F5YH94_TREPZ</name>
<accession>F5YH94</accession>
<sequence>MLAVKGYFKDKTFYSENDIAIPDGQPVIVTILDFPMPPQEAQSAVSESERQRKLFREAFDAIQAVEGEELGEEFDKVLAQGLTFRDIDFS</sequence>
<dbReference type="Proteomes" id="UP000009223">
    <property type="component" value="Chromosome"/>
</dbReference>
<dbReference type="AlphaFoldDB" id="F5YH94"/>
<gene>
    <name evidence="1" type="ordered locus">TREPR_1110</name>
</gene>
<dbReference type="RefSeq" id="WP_015708961.1">
    <property type="nucleotide sequence ID" value="NC_015578.1"/>
</dbReference>
<reference evidence="2" key="1">
    <citation type="submission" date="2009-12" db="EMBL/GenBank/DDBJ databases">
        <title>Complete sequence of Treponema primitia strain ZAS-2.</title>
        <authorList>
            <person name="Tetu S.G."/>
            <person name="Matson E."/>
            <person name="Ren Q."/>
            <person name="Seshadri R."/>
            <person name="Elbourne L."/>
            <person name="Hassan K.A."/>
            <person name="Durkin A."/>
            <person name="Radune D."/>
            <person name="Mohamoud Y."/>
            <person name="Shay R."/>
            <person name="Jin S."/>
            <person name="Zhang X."/>
            <person name="Lucey K."/>
            <person name="Ballor N.R."/>
            <person name="Ottesen E."/>
            <person name="Rosenthal R."/>
            <person name="Allen A."/>
            <person name="Leadbetter J.R."/>
            <person name="Paulsen I.T."/>
        </authorList>
    </citation>
    <scope>NUCLEOTIDE SEQUENCE [LARGE SCALE GENOMIC DNA]</scope>
    <source>
        <strain evidence="2">ATCC BAA-887 / DSM 12427 / ZAS-2</strain>
    </source>
</reference>
<organism evidence="1 2">
    <name type="scientific">Treponema primitia (strain ATCC BAA-887 / DSM 12427 / ZAS-2)</name>
    <dbReference type="NCBI Taxonomy" id="545694"/>
    <lineage>
        <taxon>Bacteria</taxon>
        <taxon>Pseudomonadati</taxon>
        <taxon>Spirochaetota</taxon>
        <taxon>Spirochaetia</taxon>
        <taxon>Spirochaetales</taxon>
        <taxon>Treponemataceae</taxon>
        <taxon>Treponema</taxon>
    </lineage>
</organism>
<protein>
    <submittedName>
        <fullName evidence="1">Uncharacterized protein</fullName>
    </submittedName>
</protein>